<dbReference type="RefSeq" id="WP_135011673.1">
    <property type="nucleotide sequence ID" value="NZ_JADGLK010000009.1"/>
</dbReference>
<accession>A0A4Y9F6E3</accession>
<name>A0A4Y9F6E3_9MICC</name>
<dbReference type="Proteomes" id="UP000297951">
    <property type="component" value="Unassembled WGS sequence"/>
</dbReference>
<protein>
    <submittedName>
        <fullName evidence="1">Uncharacterized protein</fullName>
    </submittedName>
</protein>
<dbReference type="AlphaFoldDB" id="A0A4Y9F6E3"/>
<evidence type="ECO:0000313" key="1">
    <source>
        <dbReference type="EMBL" id="TFU23268.1"/>
    </source>
</evidence>
<gene>
    <name evidence="1" type="ORF">E4U03_03845</name>
</gene>
<comment type="caution">
    <text evidence="1">The sequence shown here is derived from an EMBL/GenBank/DDBJ whole genome shotgun (WGS) entry which is preliminary data.</text>
</comment>
<organism evidence="1 2">
    <name type="scientific">Rothia nasimurium</name>
    <dbReference type="NCBI Taxonomy" id="85336"/>
    <lineage>
        <taxon>Bacteria</taxon>
        <taxon>Bacillati</taxon>
        <taxon>Actinomycetota</taxon>
        <taxon>Actinomycetes</taxon>
        <taxon>Micrococcales</taxon>
        <taxon>Micrococcaceae</taxon>
        <taxon>Rothia</taxon>
    </lineage>
</organism>
<reference evidence="1 2" key="1">
    <citation type="submission" date="2019-03" db="EMBL/GenBank/DDBJ databases">
        <title>Diversity of the mouse oral microbiome.</title>
        <authorList>
            <person name="Joseph S."/>
            <person name="Aduse-Opoku J."/>
            <person name="Curtis M."/>
            <person name="Wade W."/>
            <person name="Hashim A."/>
        </authorList>
    </citation>
    <scope>NUCLEOTIDE SEQUENCE [LARGE SCALE GENOMIC DNA]</scope>
    <source>
        <strain evidence="2">irhom_31</strain>
    </source>
</reference>
<dbReference type="OrthoDB" id="5107685at2"/>
<proteinExistence type="predicted"/>
<sequence>MNIASPAFTRWIEGIAPDATLLDICTKAGLSLSTISEQRSGNRITPKTVIAIARAYGQNPVGELGGFDGYEALRCSQLTLLEAVPLYSALELLHQRFVREGKAIAGAGFGPPEAQLKRWLDVNRRAATQKELAQHIEMQPSNFSRQVSDGTLPIYRILELAAYLETSPLPALVATQNLFFEEAFGLNRQKYLAGRPDAELVEAIERANLFLESDVKLFVSP</sequence>
<evidence type="ECO:0000313" key="2">
    <source>
        <dbReference type="Proteomes" id="UP000297951"/>
    </source>
</evidence>
<dbReference type="EMBL" id="SPQC01000009">
    <property type="protein sequence ID" value="TFU23268.1"/>
    <property type="molecule type" value="Genomic_DNA"/>
</dbReference>